<comment type="caution">
    <text evidence="1">The sequence shown here is derived from an EMBL/GenBank/DDBJ whole genome shotgun (WGS) entry which is preliminary data.</text>
</comment>
<dbReference type="Proteomes" id="UP000094056">
    <property type="component" value="Unassembled WGS sequence"/>
</dbReference>
<dbReference type="EMBL" id="MAYW01000010">
    <property type="protein sequence ID" value="ODS34246.1"/>
    <property type="molecule type" value="Genomic_DNA"/>
</dbReference>
<dbReference type="AlphaFoldDB" id="A0A1E3XF32"/>
<accession>A0A1E3XF32</accession>
<gene>
    <name evidence="1" type="ORF">SCARUB_00620</name>
</gene>
<proteinExistence type="predicted"/>
<dbReference type="InterPro" id="IPR005368">
    <property type="entry name" value="UPF0175"/>
</dbReference>
<protein>
    <recommendedName>
        <fullName evidence="3">Ribbon-helix-helix protein CopG domain-containing protein</fullName>
    </recommendedName>
</protein>
<sequence>MVTKSLSIRINEDDYKFLSSLAKEEREDVSKTVRELVDLGRVMFAIEKYKKSEASIEKAARIAGVSISKMMEIFKEHGVEANIEFEDYLKGLKTLRKVW</sequence>
<evidence type="ECO:0008006" key="3">
    <source>
        <dbReference type="Google" id="ProtNLM"/>
    </source>
</evidence>
<evidence type="ECO:0000313" key="1">
    <source>
        <dbReference type="EMBL" id="ODS34246.1"/>
    </source>
</evidence>
<dbReference type="Pfam" id="PF03683">
    <property type="entry name" value="UPF0175"/>
    <property type="match status" value="1"/>
</dbReference>
<organism evidence="1 2">
    <name type="scientific">Candidatus Scalindua rubra</name>
    <dbReference type="NCBI Taxonomy" id="1872076"/>
    <lineage>
        <taxon>Bacteria</taxon>
        <taxon>Pseudomonadati</taxon>
        <taxon>Planctomycetota</taxon>
        <taxon>Candidatus Brocadiia</taxon>
        <taxon>Candidatus Brocadiales</taxon>
        <taxon>Candidatus Scalinduaceae</taxon>
        <taxon>Candidatus Scalindua</taxon>
    </lineage>
</organism>
<evidence type="ECO:0000313" key="2">
    <source>
        <dbReference type="Proteomes" id="UP000094056"/>
    </source>
</evidence>
<name>A0A1E3XF32_9BACT</name>
<reference evidence="1 2" key="1">
    <citation type="submission" date="2016-07" db="EMBL/GenBank/DDBJ databases">
        <title>Draft genome of Scalindua rubra, obtained from a brine-seawater interface in the Red Sea, sheds light on salt adaptation in anammox bacteria.</title>
        <authorList>
            <person name="Speth D.R."/>
            <person name="Lagkouvardos I."/>
            <person name="Wang Y."/>
            <person name="Qian P.-Y."/>
            <person name="Dutilh B.E."/>
            <person name="Jetten M.S."/>
        </authorList>
    </citation>
    <scope>NUCLEOTIDE SEQUENCE [LARGE SCALE GENOMIC DNA]</scope>
    <source>
        <strain evidence="1">BSI-1</strain>
    </source>
</reference>